<evidence type="ECO:0000313" key="11">
    <source>
        <dbReference type="EMBL" id="QBR92374.1"/>
    </source>
</evidence>
<evidence type="ECO:0000313" key="12">
    <source>
        <dbReference type="Proteomes" id="UP000294894"/>
    </source>
</evidence>
<gene>
    <name evidence="11" type="ORF">EXE57_08805</name>
</gene>
<dbReference type="InterPro" id="IPR053716">
    <property type="entry name" value="Flag_assembly_chemotaxis_eff"/>
</dbReference>
<sequence>MSTGHPDAGMLAVARVRGVREQDSRLGLRRALTEEQEAGHRVALLEERLARSTKTDGSVASYLAVRASHQALAADAARAREALLSAGTVAVTARDHWQRDKTRLSAVELLLERRAERRREERLRREAGELDDVVAGRWLRARREEGERP</sequence>
<dbReference type="RefSeq" id="WP_135076514.1">
    <property type="nucleotide sequence ID" value="NZ_CP038267.1"/>
</dbReference>
<dbReference type="GO" id="GO:0009288">
    <property type="term" value="C:bacterial-type flagellum"/>
    <property type="evidence" value="ECO:0007669"/>
    <property type="project" value="InterPro"/>
</dbReference>
<keyword evidence="9" id="KW-0472">Membrane</keyword>
<dbReference type="Pfam" id="PF02050">
    <property type="entry name" value="FliJ"/>
    <property type="match status" value="1"/>
</dbReference>
<evidence type="ECO:0000256" key="9">
    <source>
        <dbReference type="ARBA" id="ARBA00023136"/>
    </source>
</evidence>
<accession>A0A4P7GKS4</accession>
<evidence type="ECO:0000256" key="4">
    <source>
        <dbReference type="ARBA" id="ARBA00022448"/>
    </source>
</evidence>
<dbReference type="GO" id="GO:0015031">
    <property type="term" value="P:protein transport"/>
    <property type="evidence" value="ECO:0007669"/>
    <property type="project" value="UniProtKB-KW"/>
</dbReference>
<dbReference type="InterPro" id="IPR012823">
    <property type="entry name" value="Flagell_FliJ"/>
</dbReference>
<reference evidence="11 12" key="1">
    <citation type="submission" date="2019-03" db="EMBL/GenBank/DDBJ databases">
        <title>Three New Species of Nocardioides, Nocardioides euryhalodurans sp. nov., Nocardioides seonyuensis sp. nov. and Nocardioides eburneoflavus sp. nov., Iolated from Soil.</title>
        <authorList>
            <person name="Roh S.G."/>
            <person name="Lee C."/>
            <person name="Kim M.-K."/>
            <person name="Kim S.B."/>
        </authorList>
    </citation>
    <scope>NUCLEOTIDE SEQUENCE [LARGE SCALE GENOMIC DNA]</scope>
    <source>
        <strain evidence="11 12">MMS17-SY117</strain>
    </source>
</reference>
<evidence type="ECO:0000256" key="5">
    <source>
        <dbReference type="ARBA" id="ARBA00022475"/>
    </source>
</evidence>
<keyword evidence="7" id="KW-1005">Bacterial flagellum biogenesis</keyword>
<comment type="similarity">
    <text evidence="2">Belongs to the FliJ family.</text>
</comment>
<organism evidence="11 12">
    <name type="scientific">Nocardioides euryhalodurans</name>
    <dbReference type="NCBI Taxonomy" id="2518370"/>
    <lineage>
        <taxon>Bacteria</taxon>
        <taxon>Bacillati</taxon>
        <taxon>Actinomycetota</taxon>
        <taxon>Actinomycetes</taxon>
        <taxon>Propionibacteriales</taxon>
        <taxon>Nocardioidaceae</taxon>
        <taxon>Nocardioides</taxon>
    </lineage>
</organism>
<evidence type="ECO:0000256" key="1">
    <source>
        <dbReference type="ARBA" id="ARBA00004413"/>
    </source>
</evidence>
<dbReference type="KEGG" id="noy:EXE57_08805"/>
<keyword evidence="4" id="KW-0813">Transport</keyword>
<keyword evidence="8" id="KW-0653">Protein transport</keyword>
<dbReference type="GO" id="GO:0005886">
    <property type="term" value="C:plasma membrane"/>
    <property type="evidence" value="ECO:0007669"/>
    <property type="project" value="UniProtKB-SubCell"/>
</dbReference>
<evidence type="ECO:0000256" key="6">
    <source>
        <dbReference type="ARBA" id="ARBA00022500"/>
    </source>
</evidence>
<keyword evidence="5" id="KW-1003">Cell membrane</keyword>
<protein>
    <recommendedName>
        <fullName evidence="3">Flagellar FliJ protein</fullName>
    </recommendedName>
</protein>
<evidence type="ECO:0000256" key="3">
    <source>
        <dbReference type="ARBA" id="ARBA00020392"/>
    </source>
</evidence>
<dbReference type="EMBL" id="CP038267">
    <property type="protein sequence ID" value="QBR92374.1"/>
    <property type="molecule type" value="Genomic_DNA"/>
</dbReference>
<dbReference type="Proteomes" id="UP000294894">
    <property type="component" value="Chromosome"/>
</dbReference>
<dbReference type="GO" id="GO:0071973">
    <property type="term" value="P:bacterial-type flagellum-dependent cell motility"/>
    <property type="evidence" value="ECO:0007669"/>
    <property type="project" value="InterPro"/>
</dbReference>
<dbReference type="Gene3D" id="1.10.287.1700">
    <property type="match status" value="1"/>
</dbReference>
<dbReference type="GO" id="GO:0006935">
    <property type="term" value="P:chemotaxis"/>
    <property type="evidence" value="ECO:0007669"/>
    <property type="project" value="UniProtKB-KW"/>
</dbReference>
<keyword evidence="10" id="KW-1006">Bacterial flagellum protein export</keyword>
<dbReference type="GO" id="GO:0044781">
    <property type="term" value="P:bacterial-type flagellum organization"/>
    <property type="evidence" value="ECO:0007669"/>
    <property type="project" value="UniProtKB-KW"/>
</dbReference>
<dbReference type="OrthoDB" id="3789196at2"/>
<comment type="subcellular location">
    <subcellularLocation>
        <location evidence="1">Cell membrane</location>
        <topology evidence="1">Peripheral membrane protein</topology>
        <orientation evidence="1">Cytoplasmic side</orientation>
    </subcellularLocation>
</comment>
<evidence type="ECO:0000256" key="8">
    <source>
        <dbReference type="ARBA" id="ARBA00022927"/>
    </source>
</evidence>
<name>A0A4P7GKS4_9ACTN</name>
<proteinExistence type="inferred from homology"/>
<dbReference type="AlphaFoldDB" id="A0A4P7GKS4"/>
<evidence type="ECO:0000256" key="2">
    <source>
        <dbReference type="ARBA" id="ARBA00010004"/>
    </source>
</evidence>
<evidence type="ECO:0000256" key="7">
    <source>
        <dbReference type="ARBA" id="ARBA00022795"/>
    </source>
</evidence>
<keyword evidence="12" id="KW-1185">Reference proteome</keyword>
<evidence type="ECO:0000256" key="10">
    <source>
        <dbReference type="ARBA" id="ARBA00023225"/>
    </source>
</evidence>
<keyword evidence="6" id="KW-0145">Chemotaxis</keyword>